<organism evidence="6 7">
    <name type="scientific">Allochromatium humboldtianum</name>
    <dbReference type="NCBI Taxonomy" id="504901"/>
    <lineage>
        <taxon>Bacteria</taxon>
        <taxon>Pseudomonadati</taxon>
        <taxon>Pseudomonadota</taxon>
        <taxon>Gammaproteobacteria</taxon>
        <taxon>Chromatiales</taxon>
        <taxon>Chromatiaceae</taxon>
        <taxon>Allochromatium</taxon>
    </lineage>
</organism>
<dbReference type="PANTHER" id="PTHR36917:SF1">
    <property type="entry name" value="INNER MEMBRANE-SPANNING PROTEIN YCIB"/>
    <property type="match status" value="1"/>
</dbReference>
<keyword evidence="5" id="KW-0997">Cell inner membrane</keyword>
<keyword evidence="2 5" id="KW-0812">Transmembrane</keyword>
<evidence type="ECO:0000256" key="4">
    <source>
        <dbReference type="ARBA" id="ARBA00023136"/>
    </source>
</evidence>
<comment type="subcellular location">
    <subcellularLocation>
        <location evidence="5">Cell inner membrane</location>
        <topology evidence="5">Multi-pass membrane protein</topology>
    </subcellularLocation>
</comment>
<dbReference type="AlphaFoldDB" id="A0A850R8H4"/>
<dbReference type="Pfam" id="PF04279">
    <property type="entry name" value="IspA"/>
    <property type="match status" value="2"/>
</dbReference>
<evidence type="ECO:0000313" key="6">
    <source>
        <dbReference type="EMBL" id="NVZ10989.1"/>
    </source>
</evidence>
<protein>
    <recommendedName>
        <fullName evidence="5">Inner membrane-spanning protein YciB</fullName>
    </recommendedName>
</protein>
<evidence type="ECO:0000256" key="5">
    <source>
        <dbReference type="HAMAP-Rule" id="MF_00189"/>
    </source>
</evidence>
<accession>A0A850R8H4</accession>
<evidence type="ECO:0000313" key="7">
    <source>
        <dbReference type="Proteomes" id="UP000592294"/>
    </source>
</evidence>
<reference evidence="6 7" key="1">
    <citation type="submission" date="2020-06" db="EMBL/GenBank/DDBJ databases">
        <title>Whole-genome sequence of Allochromatium humboldtianum DSM 21881, type strain.</title>
        <authorList>
            <person name="Kyndt J.A."/>
            <person name="Meyer T.E."/>
        </authorList>
    </citation>
    <scope>NUCLEOTIDE SEQUENCE [LARGE SCALE GENOMIC DNA]</scope>
    <source>
        <strain evidence="6 7">DSM 21881</strain>
    </source>
</reference>
<dbReference type="EMBL" id="JABZEO010000014">
    <property type="protein sequence ID" value="NVZ10989.1"/>
    <property type="molecule type" value="Genomic_DNA"/>
</dbReference>
<dbReference type="PANTHER" id="PTHR36917">
    <property type="entry name" value="INTRACELLULAR SEPTATION PROTEIN A-RELATED"/>
    <property type="match status" value="1"/>
</dbReference>
<feature type="transmembrane region" description="Helical" evidence="5">
    <location>
        <begin position="192"/>
        <end position="210"/>
    </location>
</feature>
<gene>
    <name evidence="5" type="primary">yciB</name>
    <name evidence="6" type="ORF">HW932_17160</name>
</gene>
<feature type="transmembrane region" description="Helical" evidence="5">
    <location>
        <begin position="121"/>
        <end position="142"/>
    </location>
</feature>
<comment type="function">
    <text evidence="5">Plays a role in cell envelope biogenesis, maintenance of cell envelope integrity and membrane homeostasis.</text>
</comment>
<keyword evidence="3 5" id="KW-1133">Transmembrane helix</keyword>
<keyword evidence="7" id="KW-1185">Reference proteome</keyword>
<feature type="transmembrane region" description="Helical" evidence="5">
    <location>
        <begin position="54"/>
        <end position="74"/>
    </location>
</feature>
<dbReference type="NCBIfam" id="NF001325">
    <property type="entry name" value="PRK00259.1-3"/>
    <property type="match status" value="1"/>
</dbReference>
<evidence type="ECO:0000256" key="3">
    <source>
        <dbReference type="ARBA" id="ARBA00022989"/>
    </source>
</evidence>
<evidence type="ECO:0000256" key="1">
    <source>
        <dbReference type="ARBA" id="ARBA00022475"/>
    </source>
</evidence>
<dbReference type="GO" id="GO:0005886">
    <property type="term" value="C:plasma membrane"/>
    <property type="evidence" value="ECO:0007669"/>
    <property type="project" value="UniProtKB-SubCell"/>
</dbReference>
<keyword evidence="1 5" id="KW-1003">Cell membrane</keyword>
<dbReference type="Proteomes" id="UP000592294">
    <property type="component" value="Unassembled WGS sequence"/>
</dbReference>
<comment type="caution">
    <text evidence="6">The sequence shown here is derived from an EMBL/GenBank/DDBJ whole genome shotgun (WGS) entry which is preliminary data.</text>
</comment>
<dbReference type="HAMAP" id="MF_00189">
    <property type="entry name" value="YciB"/>
    <property type="match status" value="1"/>
</dbReference>
<proteinExistence type="inferred from homology"/>
<feature type="transmembrane region" description="Helical" evidence="5">
    <location>
        <begin position="80"/>
        <end position="100"/>
    </location>
</feature>
<evidence type="ECO:0000256" key="2">
    <source>
        <dbReference type="ARBA" id="ARBA00022692"/>
    </source>
</evidence>
<feature type="transmembrane region" description="Helical" evidence="5">
    <location>
        <begin position="20"/>
        <end position="42"/>
    </location>
</feature>
<comment type="similarity">
    <text evidence="5">Belongs to the YciB family.</text>
</comment>
<dbReference type="RefSeq" id="WP_176977714.1">
    <property type="nucleotide sequence ID" value="NZ_JABZEO010000014.1"/>
</dbReference>
<keyword evidence="4 5" id="KW-0472">Membrane</keyword>
<dbReference type="InterPro" id="IPR006008">
    <property type="entry name" value="YciB"/>
</dbReference>
<name>A0A850R8H4_9GAMM</name>
<sequence length="226" mass="25290">MKLFIDFLPILLFFIAYKFAGIYWATAVAIGATAIQVAWLWARHRRVEKMPLATLGLLVVFGGLTIALHDPIFVMWKPTLVNWLFAAVFIGSHWIGERTLIERMMGQAIELPKPIWTRLNAFWSGFFVFLGLANLFVVYVGSGFYEAHQALLAATGETGVDLSACATLYTGSVLDLCTQAQARESTWVDFKLFGMMGLTIAFVIAQSLYLSRHIKEDPETQALETD</sequence>